<comment type="similarity">
    <text evidence="3 6">Belongs to the MoaB/Mog family.</text>
</comment>
<dbReference type="NCBIfam" id="TIGR00177">
    <property type="entry name" value="molyb_syn"/>
    <property type="match status" value="1"/>
</dbReference>
<dbReference type="InterPro" id="IPR001453">
    <property type="entry name" value="MoaB/Mog_dom"/>
</dbReference>
<dbReference type="Proteomes" id="UP001180087">
    <property type="component" value="Chromosome"/>
</dbReference>
<evidence type="ECO:0000256" key="2">
    <source>
        <dbReference type="ARBA" id="ARBA00005046"/>
    </source>
</evidence>
<evidence type="ECO:0000256" key="3">
    <source>
        <dbReference type="ARBA" id="ARBA00006112"/>
    </source>
</evidence>
<dbReference type="PROSITE" id="PS01078">
    <property type="entry name" value="MOCF_BIOSYNTHESIS_1"/>
    <property type="match status" value="1"/>
</dbReference>
<dbReference type="PANTHER" id="PTHR43232">
    <property type="entry name" value="MOLYBDENUM COFACTOR BIOSYNTHESIS PROTEIN B"/>
    <property type="match status" value="1"/>
</dbReference>
<comment type="pathway">
    <text evidence="2 6">Cofactor biosynthesis; molybdopterin biosynthesis.</text>
</comment>
<dbReference type="InterPro" id="IPR036425">
    <property type="entry name" value="MoaB/Mog-like_dom_sf"/>
</dbReference>
<dbReference type="PANTHER" id="PTHR43232:SF2">
    <property type="entry name" value="MOLYBDENUM COFACTOR BIOSYNTHESIS PROTEIN B"/>
    <property type="match status" value="1"/>
</dbReference>
<comment type="function">
    <text evidence="1 6">May be involved in the biosynthesis of molybdopterin.</text>
</comment>
<dbReference type="SUPFAM" id="SSF53218">
    <property type="entry name" value="Molybdenum cofactor biosynthesis proteins"/>
    <property type="match status" value="1"/>
</dbReference>
<dbReference type="Pfam" id="PF00994">
    <property type="entry name" value="MoCF_biosynth"/>
    <property type="match status" value="1"/>
</dbReference>
<accession>A0ABY9KSI6</accession>
<dbReference type="SMART" id="SM00852">
    <property type="entry name" value="MoCF_biosynth"/>
    <property type="match status" value="1"/>
</dbReference>
<evidence type="ECO:0000256" key="1">
    <source>
        <dbReference type="ARBA" id="ARBA00003487"/>
    </source>
</evidence>
<keyword evidence="9" id="KW-1185">Reference proteome</keyword>
<dbReference type="InterPro" id="IPR012245">
    <property type="entry name" value="MoaB"/>
</dbReference>
<dbReference type="PIRSF" id="PIRSF006443">
    <property type="entry name" value="MoaB"/>
    <property type="match status" value="1"/>
</dbReference>
<reference evidence="8" key="1">
    <citation type="submission" date="2023-06" db="EMBL/GenBank/DDBJ databases">
        <title>A Treasure from Seagulls: Isolation and Description of Aciduricobacillus qingdaonensis gen. nov., sp. nov., a Rare Obligately Uric Acid-utilizing Member in the Family Bacillaceae.</title>
        <authorList>
            <person name="Liu W."/>
            <person name="Wang B."/>
        </authorList>
    </citation>
    <scope>NUCLEOTIDE SEQUENCE</scope>
    <source>
        <strain evidence="8">44XB</strain>
    </source>
</reference>
<evidence type="ECO:0000256" key="6">
    <source>
        <dbReference type="PIRNR" id="PIRNR006443"/>
    </source>
</evidence>
<dbReference type="Gene3D" id="3.40.980.10">
    <property type="entry name" value="MoaB/Mog-like domain"/>
    <property type="match status" value="1"/>
</dbReference>
<dbReference type="EMBL" id="CP129113">
    <property type="protein sequence ID" value="WLV23788.1"/>
    <property type="molecule type" value="Genomic_DNA"/>
</dbReference>
<dbReference type="CDD" id="cd00886">
    <property type="entry name" value="MogA_MoaB"/>
    <property type="match status" value="1"/>
</dbReference>
<dbReference type="InterPro" id="IPR008284">
    <property type="entry name" value="MoCF_biosynth_CS"/>
</dbReference>
<keyword evidence="5 6" id="KW-0501">Molybdenum cofactor biosynthesis</keyword>
<dbReference type="RefSeq" id="WP_348026153.1">
    <property type="nucleotide sequence ID" value="NZ_CP129113.1"/>
</dbReference>
<evidence type="ECO:0000256" key="5">
    <source>
        <dbReference type="ARBA" id="ARBA00023150"/>
    </source>
</evidence>
<evidence type="ECO:0000256" key="4">
    <source>
        <dbReference type="ARBA" id="ARBA00015262"/>
    </source>
</evidence>
<protein>
    <recommendedName>
        <fullName evidence="4 6">Molybdenum cofactor biosynthesis protein B</fullName>
    </recommendedName>
</protein>
<evidence type="ECO:0000259" key="7">
    <source>
        <dbReference type="SMART" id="SM00852"/>
    </source>
</evidence>
<organism evidence="8 9">
    <name type="scientific">Aciduricibacillus chroicocephali</name>
    <dbReference type="NCBI Taxonomy" id="3054939"/>
    <lineage>
        <taxon>Bacteria</taxon>
        <taxon>Bacillati</taxon>
        <taxon>Bacillota</taxon>
        <taxon>Bacilli</taxon>
        <taxon>Bacillales</taxon>
        <taxon>Bacillaceae</taxon>
        <taxon>Aciduricibacillus</taxon>
    </lineage>
</organism>
<proteinExistence type="inferred from homology"/>
<evidence type="ECO:0000313" key="9">
    <source>
        <dbReference type="Proteomes" id="UP001180087"/>
    </source>
</evidence>
<feature type="domain" description="MoaB/Mog" evidence="7">
    <location>
        <begin position="13"/>
        <end position="158"/>
    </location>
</feature>
<gene>
    <name evidence="8" type="ORF">QR721_09050</name>
</gene>
<evidence type="ECO:0000313" key="8">
    <source>
        <dbReference type="EMBL" id="WLV23788.1"/>
    </source>
</evidence>
<name>A0ABY9KSI6_9BACI</name>
<sequence>MSNPDRNRSVNCFVLTISDTRTEETDKSGNLMIQMLEDSGHKVVGRTIVRDEFEAIQKIIKEKSKDAAVEAILTNGGTGMAKRDVTIEAVKSLLDKEMPGFGEVFRTLSYYEDIGSSAIMSRAIAGIVNDRPIFTTPGSSGAVKLAMEKLILKEFSHIVHEAQKDL</sequence>